<gene>
    <name evidence="2" type="ORF">NBH00_02975</name>
</gene>
<evidence type="ECO:0000313" key="2">
    <source>
        <dbReference type="EMBL" id="UTI65181.1"/>
    </source>
</evidence>
<keyword evidence="2" id="KW-0378">Hydrolase</keyword>
<dbReference type="SUPFAM" id="SSF53474">
    <property type="entry name" value="alpha/beta-Hydrolases"/>
    <property type="match status" value="1"/>
</dbReference>
<dbReference type="RefSeq" id="WP_254571868.1">
    <property type="nucleotide sequence ID" value="NZ_CP098502.1"/>
</dbReference>
<sequence length="262" mass="28440">MPHAEVNGQRLFYEDTGSGDDVIVFSHGLFMDHTMFDAQVRSLQDRWRCVRWDERGHGRTETTAEPFTYWDSGADLLGLLDHLGVQRAVLAGMSQGGYLSLRAALTAPDRVRALVLMDTQPGPEDAEKAAGYHGLIDAWTAPGGPPQEILDTVAQIILGPGWAGTPAWQERWRQLPMDRVRQVFATLAGREDDVAGRVGELTMPALVVHGSDDLAIDVDIARAFAQSLPDAELVIVDGAGHAANLTDPDPVNAALGPFLERV</sequence>
<proteinExistence type="predicted"/>
<organism evidence="2 3">
    <name type="scientific">Paraconexibacter antarcticus</name>
    <dbReference type="NCBI Taxonomy" id="2949664"/>
    <lineage>
        <taxon>Bacteria</taxon>
        <taxon>Bacillati</taxon>
        <taxon>Actinomycetota</taxon>
        <taxon>Thermoleophilia</taxon>
        <taxon>Solirubrobacterales</taxon>
        <taxon>Paraconexibacteraceae</taxon>
        <taxon>Paraconexibacter</taxon>
    </lineage>
</organism>
<dbReference type="Pfam" id="PF00561">
    <property type="entry name" value="Abhydrolase_1"/>
    <property type="match status" value="1"/>
</dbReference>
<name>A0ABY5DT26_9ACTN</name>
<evidence type="ECO:0000259" key="1">
    <source>
        <dbReference type="Pfam" id="PF00561"/>
    </source>
</evidence>
<feature type="domain" description="AB hydrolase-1" evidence="1">
    <location>
        <begin position="22"/>
        <end position="248"/>
    </location>
</feature>
<reference evidence="2 3" key="1">
    <citation type="submission" date="2022-06" db="EMBL/GenBank/DDBJ databases">
        <title>Paraconexibacter antarcticus.</title>
        <authorList>
            <person name="Kim C.S."/>
        </authorList>
    </citation>
    <scope>NUCLEOTIDE SEQUENCE [LARGE SCALE GENOMIC DNA]</scope>
    <source>
        <strain evidence="2 3">02-257</strain>
    </source>
</reference>
<dbReference type="EMBL" id="CP098502">
    <property type="protein sequence ID" value="UTI65181.1"/>
    <property type="molecule type" value="Genomic_DNA"/>
</dbReference>
<dbReference type="GO" id="GO:0016787">
    <property type="term" value="F:hydrolase activity"/>
    <property type="evidence" value="ECO:0007669"/>
    <property type="project" value="UniProtKB-KW"/>
</dbReference>
<accession>A0ABY5DT26</accession>
<dbReference type="Proteomes" id="UP001056035">
    <property type="component" value="Chromosome"/>
</dbReference>
<evidence type="ECO:0000313" key="3">
    <source>
        <dbReference type="Proteomes" id="UP001056035"/>
    </source>
</evidence>
<dbReference type="InterPro" id="IPR000073">
    <property type="entry name" value="AB_hydrolase_1"/>
</dbReference>
<dbReference type="PANTHER" id="PTHR43433">
    <property type="entry name" value="HYDROLASE, ALPHA/BETA FOLD FAMILY PROTEIN"/>
    <property type="match status" value="1"/>
</dbReference>
<dbReference type="InterPro" id="IPR050471">
    <property type="entry name" value="AB_hydrolase"/>
</dbReference>
<keyword evidence="3" id="KW-1185">Reference proteome</keyword>
<protein>
    <submittedName>
        <fullName evidence="2">Alpha/beta hydrolase</fullName>
    </submittedName>
</protein>
<dbReference type="PRINTS" id="PR00111">
    <property type="entry name" value="ABHYDROLASE"/>
</dbReference>
<dbReference type="PANTHER" id="PTHR43433:SF5">
    <property type="entry name" value="AB HYDROLASE-1 DOMAIN-CONTAINING PROTEIN"/>
    <property type="match status" value="1"/>
</dbReference>
<dbReference type="InterPro" id="IPR029058">
    <property type="entry name" value="AB_hydrolase_fold"/>
</dbReference>
<dbReference type="Gene3D" id="3.40.50.1820">
    <property type="entry name" value="alpha/beta hydrolase"/>
    <property type="match status" value="1"/>
</dbReference>